<gene>
    <name evidence="1" type="ORF">PGLA2088_LOCUS18503</name>
    <name evidence="2" type="ORF">PGLA2088_LOCUS48643</name>
</gene>
<dbReference type="AlphaFoldDB" id="A0A813JCM9"/>
<accession>A0A813JCM9</accession>
<reference evidence="1" key="1">
    <citation type="submission" date="2021-02" db="EMBL/GenBank/DDBJ databases">
        <authorList>
            <person name="Dougan E. K."/>
            <person name="Rhodes N."/>
            <person name="Thang M."/>
            <person name="Chan C."/>
        </authorList>
    </citation>
    <scope>NUCLEOTIDE SEQUENCE</scope>
</reference>
<name>A0A813JCM9_POLGL</name>
<organism evidence="1 3">
    <name type="scientific">Polarella glacialis</name>
    <name type="common">Dinoflagellate</name>
    <dbReference type="NCBI Taxonomy" id="89957"/>
    <lineage>
        <taxon>Eukaryota</taxon>
        <taxon>Sar</taxon>
        <taxon>Alveolata</taxon>
        <taxon>Dinophyceae</taxon>
        <taxon>Suessiales</taxon>
        <taxon>Suessiaceae</taxon>
        <taxon>Polarella</taxon>
    </lineage>
</organism>
<protein>
    <submittedName>
        <fullName evidence="1">Uncharacterized protein</fullName>
    </submittedName>
</protein>
<evidence type="ECO:0000313" key="2">
    <source>
        <dbReference type="EMBL" id="CAE8737167.1"/>
    </source>
</evidence>
<dbReference type="Proteomes" id="UP000626109">
    <property type="component" value="Unassembled WGS sequence"/>
</dbReference>
<sequence>MFQLRLVWEERSSRGPCFALQNSRIDTDKTNHSLTDAVHERRLMKFLQRETKCAVVPKYSTSGMSFTQFSKLMFSDSGTSTLVPAHVDCIARSASKGSHHGTHTIVLAFIDAYSSSPSRCFSSGWCGRSGLLVCPSKQQD</sequence>
<evidence type="ECO:0000313" key="1">
    <source>
        <dbReference type="EMBL" id="CAE8673368.1"/>
    </source>
</evidence>
<comment type="caution">
    <text evidence="1">The sequence shown here is derived from an EMBL/GenBank/DDBJ whole genome shotgun (WGS) entry which is preliminary data.</text>
</comment>
<dbReference type="EMBL" id="CAJNNW010036738">
    <property type="protein sequence ID" value="CAE8737167.1"/>
    <property type="molecule type" value="Genomic_DNA"/>
</dbReference>
<proteinExistence type="predicted"/>
<evidence type="ECO:0000313" key="3">
    <source>
        <dbReference type="Proteomes" id="UP000626109"/>
    </source>
</evidence>
<dbReference type="EMBL" id="CAJNNW010024609">
    <property type="protein sequence ID" value="CAE8673368.1"/>
    <property type="molecule type" value="Genomic_DNA"/>
</dbReference>